<feature type="region of interest" description="Disordered" evidence="1">
    <location>
        <begin position="52"/>
        <end position="117"/>
    </location>
</feature>
<feature type="compositionally biased region" description="Basic and acidic residues" evidence="1">
    <location>
        <begin position="103"/>
        <end position="117"/>
    </location>
</feature>
<evidence type="ECO:0000256" key="1">
    <source>
        <dbReference type="SAM" id="MobiDB-lite"/>
    </source>
</evidence>
<accession>A0A398CSS8</accession>
<evidence type="ECO:0000313" key="3">
    <source>
        <dbReference type="Proteomes" id="UP000266340"/>
    </source>
</evidence>
<sequence>MEKRKKRWKRVLIWSIAIIVLLGATSLVVANIVVNKVISSLADGLEIDFEESADLNSTPDSQELPSPASTNTTSEGSKQTNTNPVIDSTKGTNPQSSAAADSPSKESRAPDQTDDKDKAGVYAAEVSVNKAKSIKENITLSEKASVTKILMSNLSMSDIKHIQDLASGGMTVDEKREARKILLEKLTPDEYNKIAGIAKTYGVSQGKTYAEAEKEENDASK</sequence>
<dbReference type="RefSeq" id="WP_119148350.1">
    <property type="nucleotide sequence ID" value="NZ_JBHSOV010000042.1"/>
</dbReference>
<reference evidence="2 3" key="1">
    <citation type="submission" date="2018-09" db="EMBL/GenBank/DDBJ databases">
        <title>Cohnella cavernae sp. nov., isolated from a karst cave.</title>
        <authorList>
            <person name="Zhu H."/>
        </authorList>
    </citation>
    <scope>NUCLEOTIDE SEQUENCE [LARGE SCALE GENOMIC DNA]</scope>
    <source>
        <strain evidence="2 3">K2E09-144</strain>
    </source>
</reference>
<evidence type="ECO:0000313" key="2">
    <source>
        <dbReference type="EMBL" id="RIE04309.1"/>
    </source>
</evidence>
<dbReference type="Proteomes" id="UP000266340">
    <property type="component" value="Unassembled WGS sequence"/>
</dbReference>
<name>A0A398CSS8_9BACL</name>
<feature type="compositionally biased region" description="Polar residues" evidence="1">
    <location>
        <begin position="54"/>
        <end position="99"/>
    </location>
</feature>
<comment type="caution">
    <text evidence="2">The sequence shown here is derived from an EMBL/GenBank/DDBJ whole genome shotgun (WGS) entry which is preliminary data.</text>
</comment>
<gene>
    <name evidence="2" type="ORF">D3H35_06780</name>
</gene>
<organism evidence="2 3">
    <name type="scientific">Cohnella faecalis</name>
    <dbReference type="NCBI Taxonomy" id="2315694"/>
    <lineage>
        <taxon>Bacteria</taxon>
        <taxon>Bacillati</taxon>
        <taxon>Bacillota</taxon>
        <taxon>Bacilli</taxon>
        <taxon>Bacillales</taxon>
        <taxon>Paenibacillaceae</taxon>
        <taxon>Cohnella</taxon>
    </lineage>
</organism>
<dbReference type="AlphaFoldDB" id="A0A398CSS8"/>
<proteinExistence type="predicted"/>
<dbReference type="EMBL" id="QXJM01000027">
    <property type="protein sequence ID" value="RIE04309.1"/>
    <property type="molecule type" value="Genomic_DNA"/>
</dbReference>
<dbReference type="OrthoDB" id="2666791at2"/>
<keyword evidence="3" id="KW-1185">Reference proteome</keyword>
<protein>
    <submittedName>
        <fullName evidence="2">Uncharacterized protein</fullName>
    </submittedName>
</protein>